<dbReference type="Pfam" id="PF05930">
    <property type="entry name" value="Phage_AlpA"/>
    <property type="match status" value="1"/>
</dbReference>
<name>A0ABU6LAM4_9GAMM</name>
<protein>
    <submittedName>
        <fullName evidence="1">AlpA family transcriptional regulator</fullName>
    </submittedName>
</protein>
<dbReference type="EMBL" id="JAYXUG010000018">
    <property type="protein sequence ID" value="MEC6833356.1"/>
    <property type="molecule type" value="Genomic_DNA"/>
</dbReference>
<dbReference type="PANTHER" id="PTHR36154">
    <property type="entry name" value="DNA-BINDING TRANSCRIPTIONAL ACTIVATOR ALPA"/>
    <property type="match status" value="1"/>
</dbReference>
<dbReference type="Gene3D" id="1.10.238.160">
    <property type="match status" value="1"/>
</dbReference>
<dbReference type="PANTHER" id="PTHR36154:SF1">
    <property type="entry name" value="DNA-BINDING TRANSCRIPTIONAL ACTIVATOR ALPA"/>
    <property type="match status" value="1"/>
</dbReference>
<proteinExistence type="predicted"/>
<dbReference type="InterPro" id="IPR052931">
    <property type="entry name" value="Prophage_regulatory_activator"/>
</dbReference>
<keyword evidence="2" id="KW-1185">Reference proteome</keyword>
<sequence>MNHSNLTNKTPDRIIREAERKFITSISRAQAYQLEKQGRFPKRIHLGSRSVGWRLSDIMTWMNDRFMAA</sequence>
<organism evidence="1 2">
    <name type="scientific">Photobacterium toruni</name>
    <dbReference type="NCBI Taxonomy" id="1935446"/>
    <lineage>
        <taxon>Bacteria</taxon>
        <taxon>Pseudomonadati</taxon>
        <taxon>Pseudomonadota</taxon>
        <taxon>Gammaproteobacteria</taxon>
        <taxon>Vibrionales</taxon>
        <taxon>Vibrionaceae</taxon>
        <taxon>Photobacterium</taxon>
    </lineage>
</organism>
<evidence type="ECO:0000313" key="2">
    <source>
        <dbReference type="Proteomes" id="UP001306119"/>
    </source>
</evidence>
<dbReference type="InterPro" id="IPR010260">
    <property type="entry name" value="AlpA"/>
</dbReference>
<evidence type="ECO:0000313" key="1">
    <source>
        <dbReference type="EMBL" id="MEC6833356.1"/>
    </source>
</evidence>
<reference evidence="1 2" key="1">
    <citation type="submission" date="2024-01" db="EMBL/GenBank/DDBJ databases">
        <title>Active colonisers of the gastrointestinal tract of Atlantic salmon farmed in a warm water region.</title>
        <authorList>
            <person name="Bowman J.P."/>
        </authorList>
    </citation>
    <scope>NUCLEOTIDE SEQUENCE [LARGE SCALE GENOMIC DNA]</scope>
    <source>
        <strain evidence="1 2">S3MW1</strain>
    </source>
</reference>
<comment type="caution">
    <text evidence="1">The sequence shown here is derived from an EMBL/GenBank/DDBJ whole genome shotgun (WGS) entry which is preliminary data.</text>
</comment>
<dbReference type="RefSeq" id="WP_327775469.1">
    <property type="nucleotide sequence ID" value="NZ_JAYXUG010000018.1"/>
</dbReference>
<dbReference type="Proteomes" id="UP001306119">
    <property type="component" value="Unassembled WGS sequence"/>
</dbReference>
<gene>
    <name evidence="1" type="ORF">VXS06_16435</name>
</gene>
<accession>A0ABU6LAM4</accession>